<dbReference type="InterPro" id="IPR035976">
    <property type="entry name" value="Sushi/SCR/CCP_sf"/>
</dbReference>
<comment type="caution">
    <text evidence="6">The sequence shown here is derived from an EMBL/GenBank/DDBJ whole genome shotgun (WGS) entry which is preliminary data.</text>
</comment>
<sequence length="1077" mass="109908">MPSLAQLQTFCAATQCKAVVDDIKKVCSPEDIVPGTPDIQGVLARVTELFDMCSGAETVQCNSAMKDMSLTCNVSNDQQVDYTKMYCDNAPCNSKLTAAVEACNGTRSGTQLVTIAGLCTPCGKAWSAGGQACGNFSKEVNNYIMPSPNSNIAPAVPTAAQLVSLCASTQCKAAVAGVQSSCTAADVLPGQPDILAVVSRVSGLFGLCPSNMKVPCSGGIGLPTTLPGMTTSGCVGLSTGETCTVSCTGEYQGSSSEFICGSTGSFVGMPPRCQKQLCSNSSLLALNTDGVLDMSACANTHKDESCEVSCKPGYKKKTKLFKCQADGTFKGNAPKCKRMTCKRATCDVGFSGSSTSVACTETGDFVGEAPACKVQTCDVPASLNNDMYKHTCRGEKHGSKCSVMCGGGFKGEKAKWKCIAGNFSGALPTCTGKPCKRGRPRGRGVDSSACKATISGESCAASCKRGYTPTGSGNTTCTAHGWFTPTDFWCQPALCGNLSNLTAFQGGSIRHNCDDETFGGKCLARCARGYKGSHVRLQCDAAADTMVAQGNSRGKAAQSQAVQVAHECTSKKFGMSKTGSGAAKKYVCYMGGSGSTLDLFAATSNISCTGGQLHLGKCHNSWPPGFATCVDLADGSACIVTCAVTCADGYNMSEATPPTWTCSSAALSGVKPTCVPVPCTYNLPSGVGVSHNCSGVGTGSSCIAGCGEGYALASGTTSESFACNWDGNFNGSAPSCVALPCATLHLSAYYQSDCANITTGSSCYVSCGNGYELSGNITQQTCEANGTFSGARPSCMPNLCTSGVPDDADLNTSSGCSGLRTGESCNVVCANGYTGNSASFSCAASGFVNGTKPTCTALNCSVPQDLAAGGRAVDTCSGLSYGEQCLVGCAFGYQLTANASAAQWTCDVNASASGEVALTGSMPQCEVIPCLYGLPAGDDFSSNCSTAGFGQSCLMSCATGYQGTATWLSCGEGQLFSGQAPSCSTRLCPHRTFPAGIQDTCGSTEFQGSCWTSCAAGYRSEGVASAEWTCNASDMALEAYGIALIGSNPSCQPTPCSFGLPQGRGYSHNCSGAATGQ</sequence>
<feature type="domain" description="Sushi" evidence="5">
    <location>
        <begin position="276"/>
        <end position="338"/>
    </location>
</feature>
<evidence type="ECO:0000256" key="2">
    <source>
        <dbReference type="ARBA" id="ARBA00022737"/>
    </source>
</evidence>
<dbReference type="AlphaFoldDB" id="A0A813DYT7"/>
<keyword evidence="4" id="KW-0325">Glycoprotein</keyword>
<evidence type="ECO:0000313" key="6">
    <source>
        <dbReference type="EMBL" id="CAE8594751.1"/>
    </source>
</evidence>
<dbReference type="InterPro" id="IPR050350">
    <property type="entry name" value="Compl-Cell_Adhes-Reg"/>
</dbReference>
<evidence type="ECO:0000256" key="3">
    <source>
        <dbReference type="ARBA" id="ARBA00023157"/>
    </source>
</evidence>
<dbReference type="Proteomes" id="UP000654075">
    <property type="component" value="Unassembled WGS sequence"/>
</dbReference>
<evidence type="ECO:0000259" key="5">
    <source>
        <dbReference type="PROSITE" id="PS50923"/>
    </source>
</evidence>
<accession>A0A813DYT7</accession>
<dbReference type="Gene3D" id="2.10.70.10">
    <property type="entry name" value="Complement Module, domain 1"/>
    <property type="match status" value="2"/>
</dbReference>
<evidence type="ECO:0000256" key="4">
    <source>
        <dbReference type="ARBA" id="ARBA00023180"/>
    </source>
</evidence>
<keyword evidence="1" id="KW-0768">Sushi</keyword>
<evidence type="ECO:0000313" key="7">
    <source>
        <dbReference type="Proteomes" id="UP000654075"/>
    </source>
</evidence>
<name>A0A813DYT7_POLGL</name>
<feature type="domain" description="Sushi" evidence="5">
    <location>
        <begin position="858"/>
        <end position="927"/>
    </location>
</feature>
<dbReference type="PROSITE" id="PS50923">
    <property type="entry name" value="SUSHI"/>
    <property type="match status" value="3"/>
</dbReference>
<dbReference type="CDD" id="cd00033">
    <property type="entry name" value="CCP"/>
    <property type="match status" value="1"/>
</dbReference>
<dbReference type="SMART" id="SM00032">
    <property type="entry name" value="CCP"/>
    <property type="match status" value="7"/>
</dbReference>
<dbReference type="SUPFAM" id="SSF57535">
    <property type="entry name" value="Complement control module/SCR domain"/>
    <property type="match status" value="3"/>
</dbReference>
<feature type="domain" description="Sushi" evidence="5">
    <location>
        <begin position="734"/>
        <end position="797"/>
    </location>
</feature>
<dbReference type="OMA" id="EHATPEC"/>
<evidence type="ECO:0000256" key="1">
    <source>
        <dbReference type="ARBA" id="ARBA00022659"/>
    </source>
</evidence>
<keyword evidence="7" id="KW-1185">Reference proteome</keyword>
<gene>
    <name evidence="6" type="ORF">PGLA1383_LOCUS13275</name>
</gene>
<keyword evidence="2" id="KW-0677">Repeat</keyword>
<dbReference type="PANTHER" id="PTHR19325">
    <property type="entry name" value="COMPLEMENT COMPONENT-RELATED SUSHI DOMAIN-CONTAINING"/>
    <property type="match status" value="1"/>
</dbReference>
<dbReference type="EMBL" id="CAJNNV010007321">
    <property type="protein sequence ID" value="CAE8594751.1"/>
    <property type="molecule type" value="Genomic_DNA"/>
</dbReference>
<proteinExistence type="predicted"/>
<dbReference type="OrthoDB" id="406096at2759"/>
<reference evidence="6" key="1">
    <citation type="submission" date="2021-02" db="EMBL/GenBank/DDBJ databases">
        <authorList>
            <person name="Dougan E. K."/>
            <person name="Rhodes N."/>
            <person name="Thang M."/>
            <person name="Chan C."/>
        </authorList>
    </citation>
    <scope>NUCLEOTIDE SEQUENCE</scope>
</reference>
<protein>
    <recommendedName>
        <fullName evidence="5">Sushi domain-containing protein</fullName>
    </recommendedName>
</protein>
<feature type="non-terminal residue" evidence="6">
    <location>
        <position position="1077"/>
    </location>
</feature>
<dbReference type="Pfam" id="PF00084">
    <property type="entry name" value="Sushi"/>
    <property type="match status" value="1"/>
</dbReference>
<dbReference type="InterPro" id="IPR000436">
    <property type="entry name" value="Sushi_SCR_CCP_dom"/>
</dbReference>
<keyword evidence="3" id="KW-1015">Disulfide bond</keyword>
<dbReference type="PANTHER" id="PTHR19325:SF560">
    <property type="entry name" value="SUSHI, VON WILLEBRAND FACTOR TYPE A, EGF AND PENTRAXIN DOMAIN-CONTAINING PROTEIN 1"/>
    <property type="match status" value="1"/>
</dbReference>
<organism evidence="6 7">
    <name type="scientific">Polarella glacialis</name>
    <name type="common">Dinoflagellate</name>
    <dbReference type="NCBI Taxonomy" id="89957"/>
    <lineage>
        <taxon>Eukaryota</taxon>
        <taxon>Sar</taxon>
        <taxon>Alveolata</taxon>
        <taxon>Dinophyceae</taxon>
        <taxon>Suessiales</taxon>
        <taxon>Suessiaceae</taxon>
        <taxon>Polarella</taxon>
    </lineage>
</organism>